<accession>A0A6P2BVB7</accession>
<dbReference type="RefSeq" id="WP_145855443.1">
    <property type="nucleotide sequence ID" value="NZ_RPFW01000004.1"/>
</dbReference>
<reference evidence="10 11" key="1">
    <citation type="submission" date="2018-11" db="EMBL/GenBank/DDBJ databases">
        <title>Trebonia kvetii gen.nov., sp.nov., a novel acidophilic actinobacterium, and proposal of the new actinobacterial family Treboniaceae fam. nov.</title>
        <authorList>
            <person name="Rapoport D."/>
            <person name="Sagova-Mareckova M."/>
            <person name="Sedlacek I."/>
            <person name="Provaznik J."/>
            <person name="Kralova S."/>
            <person name="Pavlinic D."/>
            <person name="Benes V."/>
            <person name="Kopecky J."/>
        </authorList>
    </citation>
    <scope>NUCLEOTIDE SEQUENCE [LARGE SCALE GENOMIC DNA]</scope>
    <source>
        <strain evidence="10 11">15Tr583</strain>
    </source>
</reference>
<comment type="cofactor">
    <cofactor evidence="8">
        <name>a divalent metal cation</name>
        <dbReference type="ChEBI" id="CHEBI:60240"/>
    </cofactor>
    <text evidence="8">Binds 1 divalent metal cation per subunit.</text>
</comment>
<dbReference type="GO" id="GO:0008448">
    <property type="term" value="F:N-acetylglucosamine-6-phosphate deacetylase activity"/>
    <property type="evidence" value="ECO:0007669"/>
    <property type="project" value="UniProtKB-EC"/>
</dbReference>
<feature type="binding site" evidence="8">
    <location>
        <position position="213"/>
    </location>
    <ligand>
        <name>Zn(2+)</name>
        <dbReference type="ChEBI" id="CHEBI:29105"/>
    </ligand>
</feature>
<dbReference type="Gene3D" id="2.30.40.10">
    <property type="entry name" value="Urease, subunit C, domain 1"/>
    <property type="match status" value="1"/>
</dbReference>
<keyword evidence="11" id="KW-1185">Reference proteome</keyword>
<evidence type="ECO:0000313" key="10">
    <source>
        <dbReference type="EMBL" id="TVZ03052.1"/>
    </source>
</evidence>
<name>A0A6P2BVB7_9ACTN</name>
<dbReference type="InterPro" id="IPR032466">
    <property type="entry name" value="Metal_Hydrolase"/>
</dbReference>
<dbReference type="AlphaFoldDB" id="A0A6P2BVB7"/>
<feature type="binding site" evidence="7">
    <location>
        <position position="224"/>
    </location>
    <ligand>
        <name>substrate</name>
    </ligand>
</feature>
<feature type="binding site" evidence="7">
    <location>
        <position position="137"/>
    </location>
    <ligand>
        <name>substrate</name>
    </ligand>
</feature>
<dbReference type="InterPro" id="IPR003764">
    <property type="entry name" value="GlcNAc_6-P_deAcase"/>
</dbReference>
<evidence type="ECO:0000256" key="5">
    <source>
        <dbReference type="PIRNR" id="PIRNR038994"/>
    </source>
</evidence>
<evidence type="ECO:0000256" key="4">
    <source>
        <dbReference type="ARBA" id="ARBA00023277"/>
    </source>
</evidence>
<feature type="binding site" evidence="7">
    <location>
        <position position="247"/>
    </location>
    <ligand>
        <name>substrate</name>
    </ligand>
</feature>
<dbReference type="Gene3D" id="3.20.20.140">
    <property type="entry name" value="Metal-dependent hydrolases"/>
    <property type="match status" value="1"/>
</dbReference>
<comment type="similarity">
    <text evidence="1 5">Belongs to the metallo-dependent hydrolases superfamily. NagA family.</text>
</comment>
<dbReference type="Proteomes" id="UP000460272">
    <property type="component" value="Unassembled WGS sequence"/>
</dbReference>
<dbReference type="InterPro" id="IPR011059">
    <property type="entry name" value="Metal-dep_hydrolase_composite"/>
</dbReference>
<organism evidence="10 11">
    <name type="scientific">Trebonia kvetii</name>
    <dbReference type="NCBI Taxonomy" id="2480626"/>
    <lineage>
        <taxon>Bacteria</taxon>
        <taxon>Bacillati</taxon>
        <taxon>Actinomycetota</taxon>
        <taxon>Actinomycetes</taxon>
        <taxon>Streptosporangiales</taxon>
        <taxon>Treboniaceae</taxon>
        <taxon>Trebonia</taxon>
    </lineage>
</organism>
<dbReference type="PIRSF" id="PIRSF038994">
    <property type="entry name" value="NagA"/>
    <property type="match status" value="1"/>
</dbReference>
<evidence type="ECO:0000313" key="11">
    <source>
        <dbReference type="Proteomes" id="UP000460272"/>
    </source>
</evidence>
<feature type="domain" description="Amidohydrolase-related" evidence="9">
    <location>
        <begin position="52"/>
        <end position="381"/>
    </location>
</feature>
<evidence type="ECO:0000256" key="1">
    <source>
        <dbReference type="ARBA" id="ARBA00010716"/>
    </source>
</evidence>
<dbReference type="GO" id="GO:0046872">
    <property type="term" value="F:metal ion binding"/>
    <property type="evidence" value="ECO:0007669"/>
    <property type="project" value="UniProtKB-KW"/>
</dbReference>
<keyword evidence="4 5" id="KW-0119">Carbohydrate metabolism</keyword>
<feature type="binding site" evidence="8">
    <location>
        <position position="192"/>
    </location>
    <ligand>
        <name>Zn(2+)</name>
        <dbReference type="ChEBI" id="CHEBI:29105"/>
    </ligand>
</feature>
<dbReference type="NCBIfam" id="TIGR00221">
    <property type="entry name" value="nagA"/>
    <property type="match status" value="1"/>
</dbReference>
<dbReference type="SUPFAM" id="SSF51338">
    <property type="entry name" value="Composite domain of metallo-dependent hydrolases"/>
    <property type="match status" value="1"/>
</dbReference>
<dbReference type="PANTHER" id="PTHR11113">
    <property type="entry name" value="N-ACETYLGLUCOSAMINE-6-PHOSPHATE DEACETYLASE"/>
    <property type="match status" value="1"/>
</dbReference>
<comment type="caution">
    <text evidence="10">The sequence shown here is derived from an EMBL/GenBank/DDBJ whole genome shotgun (WGS) entry which is preliminary data.</text>
</comment>
<evidence type="ECO:0000256" key="3">
    <source>
        <dbReference type="ARBA" id="ARBA00022801"/>
    </source>
</evidence>
<dbReference type="PANTHER" id="PTHR11113:SF14">
    <property type="entry name" value="N-ACETYLGLUCOSAMINE-6-PHOSPHATE DEACETYLASE"/>
    <property type="match status" value="1"/>
</dbReference>
<dbReference type="CDD" id="cd00854">
    <property type="entry name" value="NagA"/>
    <property type="match status" value="1"/>
</dbReference>
<keyword evidence="2 8" id="KW-0479">Metal-binding</keyword>
<evidence type="ECO:0000256" key="6">
    <source>
        <dbReference type="PIRSR" id="PIRSR038994-1"/>
    </source>
</evidence>
<feature type="binding site" evidence="8">
    <location>
        <position position="126"/>
    </location>
    <ligand>
        <name>Zn(2+)</name>
        <dbReference type="ChEBI" id="CHEBI:29105"/>
    </ligand>
</feature>
<feature type="binding site" evidence="7">
    <location>
        <begin position="216"/>
        <end position="217"/>
    </location>
    <ligand>
        <name>substrate</name>
    </ligand>
</feature>
<dbReference type="GO" id="GO:0006046">
    <property type="term" value="P:N-acetylglucosamine catabolic process"/>
    <property type="evidence" value="ECO:0007669"/>
    <property type="project" value="TreeGrafter"/>
</dbReference>
<dbReference type="EC" id="3.5.1.25" evidence="10"/>
<dbReference type="InterPro" id="IPR006680">
    <property type="entry name" value="Amidohydro-rel"/>
</dbReference>
<evidence type="ECO:0000256" key="8">
    <source>
        <dbReference type="PIRSR" id="PIRSR038994-3"/>
    </source>
</evidence>
<gene>
    <name evidence="10" type="primary">nagA</name>
    <name evidence="10" type="ORF">EAS64_21595</name>
</gene>
<feature type="binding site" evidence="7">
    <location>
        <begin position="310"/>
        <end position="312"/>
    </location>
    <ligand>
        <name>substrate</name>
    </ligand>
</feature>
<proteinExistence type="inferred from homology"/>
<protein>
    <submittedName>
        <fullName evidence="10">N-acetylglucosamine-6-phosphate deacetylase</fullName>
        <ecNumber evidence="10">3.5.1.25</ecNumber>
    </submittedName>
</protein>
<feature type="active site" description="Proton donor/acceptor" evidence="6">
    <location>
        <position position="270"/>
    </location>
</feature>
<dbReference type="EMBL" id="RPFW01000004">
    <property type="protein sequence ID" value="TVZ03052.1"/>
    <property type="molecule type" value="Genomic_DNA"/>
</dbReference>
<dbReference type="OrthoDB" id="9776488at2"/>
<dbReference type="SUPFAM" id="SSF51556">
    <property type="entry name" value="Metallo-dependent hydrolases"/>
    <property type="match status" value="1"/>
</dbReference>
<evidence type="ECO:0000259" key="9">
    <source>
        <dbReference type="Pfam" id="PF01979"/>
    </source>
</evidence>
<evidence type="ECO:0000256" key="7">
    <source>
        <dbReference type="PIRSR" id="PIRSR038994-2"/>
    </source>
</evidence>
<evidence type="ECO:0000256" key="2">
    <source>
        <dbReference type="ARBA" id="ARBA00022723"/>
    </source>
</evidence>
<keyword evidence="3 5" id="KW-0378">Hydrolase</keyword>
<sequence length="386" mass="38681">MGVTGQLTVAADRVVTADGVLAPGWLTISGGRIAAVGEGEPGAPADLRGHWALPGFIDMHVHGGGGASFTEGGADEARRAAAFHRAHGSTRIIASLVTAPVDALEHRLRMLAGLAGDGVIDGIHLEGPFLAASRCGAQDPRYLIAPHVATFARLNAAAGGWLRMITIAPELPGATQLIRAAAATGVIAAAGHTDASAEVTAAAVDAGVSHATHLFNGMRPLGHRDPGPAGALLDRQVTCEVVADGTHLHDTVIRLAARAAGRDNLVLITDAMAAAGMPDGPYRLGSLDVLVTDGVARLASAEPGGAPGSIAGSTATMDAVVRHAITAAGLDVADVAAAAAANPARRLGLAAETGALRSGLAADLILLDDTFRLTTVIARGVEVPAP</sequence>
<dbReference type="Pfam" id="PF01979">
    <property type="entry name" value="Amidohydro_1"/>
    <property type="match status" value="1"/>
</dbReference>